<dbReference type="Proteomes" id="UP000215367">
    <property type="component" value="Unassembled WGS sequence"/>
</dbReference>
<keyword evidence="1" id="KW-0472">Membrane</keyword>
<evidence type="ECO:0000313" key="3">
    <source>
        <dbReference type="Proteomes" id="UP000215367"/>
    </source>
</evidence>
<accession>A0A235HA16</accession>
<keyword evidence="1" id="KW-1133">Transmembrane helix</keyword>
<protein>
    <recommendedName>
        <fullName evidence="4">PepSY domain-containing protein</fullName>
    </recommendedName>
</protein>
<dbReference type="EMBL" id="NOWT01000022">
    <property type="protein sequence ID" value="OYD82364.1"/>
    <property type="molecule type" value="Genomic_DNA"/>
</dbReference>
<dbReference type="PANTHER" id="PTHR34219">
    <property type="entry name" value="IRON-REGULATED INNER MEMBRANE PROTEIN-RELATED"/>
    <property type="match status" value="1"/>
</dbReference>
<feature type="transmembrane region" description="Helical" evidence="1">
    <location>
        <begin position="189"/>
        <end position="213"/>
    </location>
</feature>
<gene>
    <name evidence="2" type="ORF">CHT98_20630</name>
</gene>
<dbReference type="RefSeq" id="WP_094305359.1">
    <property type="nucleotide sequence ID" value="NZ_NOWT01000022.1"/>
</dbReference>
<feature type="transmembrane region" description="Helical" evidence="1">
    <location>
        <begin position="334"/>
        <end position="354"/>
    </location>
</feature>
<name>A0A235HA16_AZOBR</name>
<reference evidence="2 3" key="1">
    <citation type="submission" date="2017-07" db="EMBL/GenBank/DDBJ databases">
        <title>Whole genome sequence of Azospirillum brasilense 2A1, a potential biofertilizer strain.</title>
        <authorList>
            <person name="Fontana C.A."/>
            <person name="Toffoli L.M."/>
            <person name="Salazar S.M."/>
            <person name="Puglisi E."/>
            <person name="Pedraza R."/>
            <person name="Bassi D."/>
            <person name="Cocconcelli P.S."/>
        </authorList>
    </citation>
    <scope>NUCLEOTIDE SEQUENCE [LARGE SCALE GENOMIC DNA]</scope>
    <source>
        <strain evidence="2 3">2A1</strain>
        <plasmid evidence="2">unnamed</plasmid>
    </source>
</reference>
<organism evidence="2 3">
    <name type="scientific">Azospirillum brasilense</name>
    <dbReference type="NCBI Taxonomy" id="192"/>
    <lineage>
        <taxon>Bacteria</taxon>
        <taxon>Pseudomonadati</taxon>
        <taxon>Pseudomonadota</taxon>
        <taxon>Alphaproteobacteria</taxon>
        <taxon>Rhodospirillales</taxon>
        <taxon>Azospirillaceae</taxon>
        <taxon>Azospirillum</taxon>
    </lineage>
</organism>
<sequence length="382" mass="41514">MSVGKSRTRLWFLWHSWLAMPLWAFLFFVCLTGTIAVVSTEIMWLVNPAMRASGGGEALPPSALIAAAEAAAPGGRVSSLSWGGSHMAVSARLAMPDGTSTTAWVNPVSGVVQGVSTGNSFQSFFRALHGWLMTFPVGWYLVTLLAIPLVGSLVTGLVVYKRFWKSFYQPRIRWRQAPRVMWGDLHRVAGTWSIWFIAVISVTSLWFLIYMMLFHLGMGLGGGKVPVLLARDQIPVAATAPKPDVDAVLASAKAALPDMRLRYLWLPGTAYDPATVAGSSGQVPLLPDYVRVNPFTAEVILIEGGMEAASGIELTRTIMRALHTGDFGGLPVKLVWFAFGLLMTTLVFSGMLIWMKRTARATVEAVRDVRRGSRLAEGSSNA</sequence>
<evidence type="ECO:0000256" key="1">
    <source>
        <dbReference type="SAM" id="Phobius"/>
    </source>
</evidence>
<dbReference type="AlphaFoldDB" id="A0A235HA16"/>
<feature type="transmembrane region" description="Helical" evidence="1">
    <location>
        <begin position="137"/>
        <end position="160"/>
    </location>
</feature>
<geneLocation type="plasmid" evidence="2">
    <name>unnamed</name>
</geneLocation>
<proteinExistence type="predicted"/>
<evidence type="ECO:0008006" key="4">
    <source>
        <dbReference type="Google" id="ProtNLM"/>
    </source>
</evidence>
<dbReference type="Pfam" id="PF03929">
    <property type="entry name" value="PepSY_TM"/>
    <property type="match status" value="1"/>
</dbReference>
<dbReference type="InterPro" id="IPR005625">
    <property type="entry name" value="PepSY-ass_TM"/>
</dbReference>
<dbReference type="PANTHER" id="PTHR34219:SF8">
    <property type="entry name" value="PEPSY DOMAIN-CONTAINING PROTEIN"/>
    <property type="match status" value="1"/>
</dbReference>
<evidence type="ECO:0000313" key="2">
    <source>
        <dbReference type="EMBL" id="OYD82364.1"/>
    </source>
</evidence>
<feature type="transmembrane region" description="Helical" evidence="1">
    <location>
        <begin position="12"/>
        <end position="38"/>
    </location>
</feature>
<comment type="caution">
    <text evidence="2">The sequence shown here is derived from an EMBL/GenBank/DDBJ whole genome shotgun (WGS) entry which is preliminary data.</text>
</comment>
<keyword evidence="2" id="KW-0614">Plasmid</keyword>
<keyword evidence="1" id="KW-0812">Transmembrane</keyword>